<dbReference type="EMBL" id="NESQ01000136">
    <property type="protein sequence ID" value="PUU77890.1"/>
    <property type="molecule type" value="Genomic_DNA"/>
</dbReference>
<evidence type="ECO:0000256" key="2">
    <source>
        <dbReference type="SAM" id="Phobius"/>
    </source>
</evidence>
<dbReference type="Proteomes" id="UP000244722">
    <property type="component" value="Unassembled WGS sequence"/>
</dbReference>
<accession>A0A2T6ZQX2</accession>
<sequence>MSHWTGIPMGKNMDPYDPYRPQGDRYDEIVPSPPATTGPTENLLRTRTVADDSPDGTKAERVVSVARSIASTRTNASNASRMRERIRRGLLWGTKLHWFLPSAMVGLFILGLLGALLHHWFYLSLDGEGAQDQLIMVGFGTAFAFFTKASLVGSIVLAYRQRIWYTLRTTAITVKGIDSLFSLTEDPTCFYSKDVVFKAKIATVMALATWLIPFAAVLSPGALTARQTRVPSQAVCTIPTFNTSAQNDVNPIIPKYGLGGYNLIDLNKSEGPDGLWYFDQAGYQMTQSASISDYLRAPRQVASPCKGYNCTWNVGFDAPWYECQEKSIDEARKALDTMPWGDAGNDSWAPRGPLTLYAVSDGVEYAEPQPPYQNGSSNMQGYFFAEPTIRVGYVVDTGVPVVEGSIDSNNGSWKTVFEPHWLSCDLFKASWNVTFNFVGETQSASVKASNPRRVFEPPKMGPGNPKYLENALYYSFGEVIRKRLSNGFGFKKGYLDTMQYSNFHPLVNQTTRLAINDVKGGVEKLVSDLGLTLLGIPYLEIALNTTVECKKWRYENRFHYNRKSLWVGYAISIFATLVFVIVGMHSIYLNGITSDTLFSKVLVTTRNPTLDKLVEKHEGVCLGGDPFPEELEKTRLRFGIIDRGDGGTHTAFGTERETIVMVGAGRNRGWRTAGGQEAMDP</sequence>
<keyword evidence="2" id="KW-0472">Membrane</keyword>
<dbReference type="PANTHER" id="PTHR35041:SF3">
    <property type="entry name" value="FORMYLMETHIONINE DEFORMYLASE-LIKE PROTEIN"/>
    <property type="match status" value="1"/>
</dbReference>
<evidence type="ECO:0000313" key="4">
    <source>
        <dbReference type="Proteomes" id="UP000244722"/>
    </source>
</evidence>
<feature type="transmembrane region" description="Helical" evidence="2">
    <location>
        <begin position="201"/>
        <end position="223"/>
    </location>
</feature>
<dbReference type="OrthoDB" id="5340195at2759"/>
<protein>
    <submittedName>
        <fullName evidence="3">Uncharacterized protein</fullName>
    </submittedName>
</protein>
<reference evidence="3 4" key="1">
    <citation type="submission" date="2017-04" db="EMBL/GenBank/DDBJ databases">
        <title>Draft genome sequence of Tuber borchii Vittad., a whitish edible truffle.</title>
        <authorList>
            <consortium name="DOE Joint Genome Institute"/>
            <person name="Murat C."/>
            <person name="Kuo A."/>
            <person name="Barry K.W."/>
            <person name="Clum A."/>
            <person name="Dockter R.B."/>
            <person name="Fauchery L."/>
            <person name="Iotti M."/>
            <person name="Kohler A."/>
            <person name="Labutti K."/>
            <person name="Lindquist E.A."/>
            <person name="Lipzen A."/>
            <person name="Ohm R.A."/>
            <person name="Wang M."/>
            <person name="Grigoriev I.V."/>
            <person name="Zambonelli A."/>
            <person name="Martin F.M."/>
        </authorList>
    </citation>
    <scope>NUCLEOTIDE SEQUENCE [LARGE SCALE GENOMIC DNA]</scope>
    <source>
        <strain evidence="3 4">Tbo3840</strain>
    </source>
</reference>
<evidence type="ECO:0000256" key="1">
    <source>
        <dbReference type="SAM" id="MobiDB-lite"/>
    </source>
</evidence>
<dbReference type="PANTHER" id="PTHR35041">
    <property type="entry name" value="MEDIATOR OF RNA POLYMERASE II TRANSCRIPTION SUBUNIT 1"/>
    <property type="match status" value="1"/>
</dbReference>
<keyword evidence="4" id="KW-1185">Reference proteome</keyword>
<proteinExistence type="predicted"/>
<feature type="transmembrane region" description="Helical" evidence="2">
    <location>
        <begin position="98"/>
        <end position="122"/>
    </location>
</feature>
<dbReference type="AlphaFoldDB" id="A0A2T6ZQX2"/>
<dbReference type="STRING" id="42251.A0A2T6ZQX2"/>
<feature type="region of interest" description="Disordered" evidence="1">
    <location>
        <begin position="1"/>
        <end position="21"/>
    </location>
</feature>
<evidence type="ECO:0000313" key="3">
    <source>
        <dbReference type="EMBL" id="PUU77890.1"/>
    </source>
</evidence>
<gene>
    <name evidence="3" type="ORF">B9Z19DRAFT_1127590</name>
</gene>
<organism evidence="3 4">
    <name type="scientific">Tuber borchii</name>
    <name type="common">White truffle</name>
    <dbReference type="NCBI Taxonomy" id="42251"/>
    <lineage>
        <taxon>Eukaryota</taxon>
        <taxon>Fungi</taxon>
        <taxon>Dikarya</taxon>
        <taxon>Ascomycota</taxon>
        <taxon>Pezizomycotina</taxon>
        <taxon>Pezizomycetes</taxon>
        <taxon>Pezizales</taxon>
        <taxon>Tuberaceae</taxon>
        <taxon>Tuber</taxon>
    </lineage>
</organism>
<feature type="transmembrane region" description="Helical" evidence="2">
    <location>
        <begin position="134"/>
        <end position="159"/>
    </location>
</feature>
<feature type="transmembrane region" description="Helical" evidence="2">
    <location>
        <begin position="566"/>
        <end position="589"/>
    </location>
</feature>
<keyword evidence="2" id="KW-1133">Transmembrane helix</keyword>
<comment type="caution">
    <text evidence="3">The sequence shown here is derived from an EMBL/GenBank/DDBJ whole genome shotgun (WGS) entry which is preliminary data.</text>
</comment>
<keyword evidence="2" id="KW-0812">Transmembrane</keyword>
<name>A0A2T6ZQX2_TUBBO</name>